<dbReference type="SUPFAM" id="SSF53335">
    <property type="entry name" value="S-adenosyl-L-methionine-dependent methyltransferases"/>
    <property type="match status" value="1"/>
</dbReference>
<evidence type="ECO:0000259" key="1">
    <source>
        <dbReference type="Pfam" id="PF01728"/>
    </source>
</evidence>
<evidence type="ECO:0000313" key="2">
    <source>
        <dbReference type="EMBL" id="KXT13879.1"/>
    </source>
</evidence>
<dbReference type="InterPro" id="IPR029063">
    <property type="entry name" value="SAM-dependent_MTases_sf"/>
</dbReference>
<feature type="domain" description="Ribosomal RNA methyltransferase FtsJ" evidence="1">
    <location>
        <begin position="103"/>
        <end position="284"/>
    </location>
</feature>
<dbReference type="Gene3D" id="3.40.50.150">
    <property type="entry name" value="Vaccinia Virus protein VP39"/>
    <property type="match status" value="1"/>
</dbReference>
<dbReference type="OrthoDB" id="417125at2759"/>
<proteinExistence type="predicted"/>
<dbReference type="Pfam" id="PF01728">
    <property type="entry name" value="FtsJ"/>
    <property type="match status" value="1"/>
</dbReference>
<gene>
    <name evidence="2" type="ORF">AC579_2642</name>
</gene>
<dbReference type="EMBL" id="LFZO01000100">
    <property type="protein sequence ID" value="KXT13879.1"/>
    <property type="molecule type" value="Genomic_DNA"/>
</dbReference>
<dbReference type="GO" id="GO:0008168">
    <property type="term" value="F:methyltransferase activity"/>
    <property type="evidence" value="ECO:0007669"/>
    <property type="project" value="InterPro"/>
</dbReference>
<reference evidence="2 3" key="1">
    <citation type="submission" date="2015-07" db="EMBL/GenBank/DDBJ databases">
        <title>Comparative genomics of the Sigatoka disease complex on banana suggests a link between parallel evolutionary changes in Pseudocercospora fijiensis and Pseudocercospora eumusae and increased virulence on the banana host.</title>
        <authorList>
            <person name="Chang T.-C."/>
            <person name="Salvucci A."/>
            <person name="Crous P.W."/>
            <person name="Stergiopoulos I."/>
        </authorList>
    </citation>
    <scope>NUCLEOTIDE SEQUENCE [LARGE SCALE GENOMIC DNA]</scope>
    <source>
        <strain evidence="2 3">CBS 116634</strain>
    </source>
</reference>
<comment type="caution">
    <text evidence="2">The sequence shown here is derived from an EMBL/GenBank/DDBJ whole genome shotgun (WGS) entry which is preliminary data.</text>
</comment>
<dbReference type="Proteomes" id="UP000073492">
    <property type="component" value="Unassembled WGS sequence"/>
</dbReference>
<accession>A0A139IGR0</accession>
<name>A0A139IGR0_9PEZI</name>
<keyword evidence="3" id="KW-1185">Reference proteome</keyword>
<dbReference type="GO" id="GO:0032259">
    <property type="term" value="P:methylation"/>
    <property type="evidence" value="ECO:0007669"/>
    <property type="project" value="InterPro"/>
</dbReference>
<organism evidence="2 3">
    <name type="scientific">Pseudocercospora musae</name>
    <dbReference type="NCBI Taxonomy" id="113226"/>
    <lineage>
        <taxon>Eukaryota</taxon>
        <taxon>Fungi</taxon>
        <taxon>Dikarya</taxon>
        <taxon>Ascomycota</taxon>
        <taxon>Pezizomycotina</taxon>
        <taxon>Dothideomycetes</taxon>
        <taxon>Dothideomycetidae</taxon>
        <taxon>Mycosphaerellales</taxon>
        <taxon>Mycosphaerellaceae</taxon>
        <taxon>Pseudocercospora</taxon>
    </lineage>
</organism>
<dbReference type="InterPro" id="IPR002877">
    <property type="entry name" value="RNA_MeTrfase_FtsJ_dom"/>
</dbReference>
<dbReference type="AlphaFoldDB" id="A0A139IGR0"/>
<protein>
    <recommendedName>
        <fullName evidence="1">Ribosomal RNA methyltransferase FtsJ domain-containing protein</fullName>
    </recommendedName>
</protein>
<dbReference type="STRING" id="113226.A0A139IGR0"/>
<evidence type="ECO:0000313" key="3">
    <source>
        <dbReference type="Proteomes" id="UP000073492"/>
    </source>
</evidence>
<sequence>MMPDADKASNMQAENEQNALSANERIDRFLTARSTIYRELIGIRKKGWQSVEGDRFFEDQRSVADNADDQTVKYLYRLMKHVGQQLQRATNAFTIKTEGASIDGRRILDMCAAPGGFLGAALEQNPGSQALAFSLPMEVGGHKMLLEPDASATITWADITMFAADMGVEEDIPESHPDHINFLPRQVQDDQKFDLVMCDGKVLRTHSRADYRAQRETRRLSSTQLALGLEHLKSGGTMIILLHKPEMWSSLHLIFEFSKFATIQLFKPPSAHAKRSSFYLVATGIQTEQPEVSRLIAEMKHMWKIATFGTDAEYSAAVRETETGVETVLQQFGERLIKLAGPVWKTQEKKLREAEFNQ</sequence>